<keyword evidence="1" id="KW-0812">Transmembrane</keyword>
<keyword evidence="1" id="KW-0472">Membrane</keyword>
<feature type="transmembrane region" description="Helical" evidence="1">
    <location>
        <begin position="98"/>
        <end position="124"/>
    </location>
</feature>
<dbReference type="AlphaFoldDB" id="A0A9W6QPP3"/>
<reference evidence="2" key="1">
    <citation type="submission" date="2023-02" db="EMBL/GenBank/DDBJ databases">
        <title>Actinokineospora globicatena NBRC 15670.</title>
        <authorList>
            <person name="Ichikawa N."/>
            <person name="Sato H."/>
            <person name="Tonouchi N."/>
        </authorList>
    </citation>
    <scope>NUCLEOTIDE SEQUENCE</scope>
    <source>
        <strain evidence="2">NBRC 15670</strain>
    </source>
</reference>
<dbReference type="EMBL" id="BSSD01000006">
    <property type="protein sequence ID" value="GLW93402.1"/>
    <property type="molecule type" value="Genomic_DNA"/>
</dbReference>
<keyword evidence="3" id="KW-1185">Reference proteome</keyword>
<feature type="transmembrane region" description="Helical" evidence="1">
    <location>
        <begin position="186"/>
        <end position="212"/>
    </location>
</feature>
<dbReference type="Proteomes" id="UP001165042">
    <property type="component" value="Unassembled WGS sequence"/>
</dbReference>
<evidence type="ECO:0000313" key="2">
    <source>
        <dbReference type="EMBL" id="GLW93402.1"/>
    </source>
</evidence>
<proteinExistence type="predicted"/>
<accession>A0A9W6QPP3</accession>
<protein>
    <submittedName>
        <fullName evidence="2">Uncharacterized protein</fullName>
    </submittedName>
</protein>
<sequence length="221" mass="23803">MVVSWRSMTVITPRHVARIALALVGLFVFWRVQNGDDKLYVFLFYIVGLFVEEFAMSAFREPKQKPGAQAGSNSYPFAVAGEAYAPTRGGRPEPSASAFADTVSIFVVMLVLAIMGDCAFFTDWLVLADPGDPGESGWITLVKIILNLAGFGVAFLGPLVAATVFWSALSDASYKSNRGPLQTDALGCLAVLPSLVVGALGYGHFFLAYWFYNSIGALAHT</sequence>
<name>A0A9W6QPP3_9PSEU</name>
<evidence type="ECO:0000313" key="3">
    <source>
        <dbReference type="Proteomes" id="UP001165042"/>
    </source>
</evidence>
<gene>
    <name evidence="2" type="ORF">Aglo03_42180</name>
</gene>
<comment type="caution">
    <text evidence="2">The sequence shown here is derived from an EMBL/GenBank/DDBJ whole genome shotgun (WGS) entry which is preliminary data.</text>
</comment>
<feature type="transmembrane region" description="Helical" evidence="1">
    <location>
        <begin position="39"/>
        <end position="59"/>
    </location>
</feature>
<evidence type="ECO:0000256" key="1">
    <source>
        <dbReference type="SAM" id="Phobius"/>
    </source>
</evidence>
<organism evidence="2 3">
    <name type="scientific">Actinokineospora globicatena</name>
    <dbReference type="NCBI Taxonomy" id="103729"/>
    <lineage>
        <taxon>Bacteria</taxon>
        <taxon>Bacillati</taxon>
        <taxon>Actinomycetota</taxon>
        <taxon>Actinomycetes</taxon>
        <taxon>Pseudonocardiales</taxon>
        <taxon>Pseudonocardiaceae</taxon>
        <taxon>Actinokineospora</taxon>
    </lineage>
</organism>
<feature type="transmembrane region" description="Helical" evidence="1">
    <location>
        <begin position="16"/>
        <end position="33"/>
    </location>
</feature>
<feature type="transmembrane region" description="Helical" evidence="1">
    <location>
        <begin position="144"/>
        <end position="166"/>
    </location>
</feature>
<keyword evidence="1" id="KW-1133">Transmembrane helix</keyword>